<dbReference type="OrthoDB" id="5874994at2759"/>
<feature type="domain" description="Nematode cuticle collagen N-terminal" evidence="3">
    <location>
        <begin position="14"/>
        <end position="57"/>
    </location>
</feature>
<keyword evidence="5" id="KW-1185">Reference proteome</keyword>
<dbReference type="EMBL" id="UYRT01103400">
    <property type="protein sequence ID" value="VDN43631.1"/>
    <property type="molecule type" value="Genomic_DNA"/>
</dbReference>
<evidence type="ECO:0000313" key="4">
    <source>
        <dbReference type="EMBL" id="VDN43631.1"/>
    </source>
</evidence>
<keyword evidence="2" id="KW-0472">Membrane</keyword>
<organism evidence="6">
    <name type="scientific">Gongylonema pulchrum</name>
    <dbReference type="NCBI Taxonomy" id="637853"/>
    <lineage>
        <taxon>Eukaryota</taxon>
        <taxon>Metazoa</taxon>
        <taxon>Ecdysozoa</taxon>
        <taxon>Nematoda</taxon>
        <taxon>Chromadorea</taxon>
        <taxon>Rhabditida</taxon>
        <taxon>Spirurina</taxon>
        <taxon>Spiruromorpha</taxon>
        <taxon>Spiruroidea</taxon>
        <taxon>Gongylonematidae</taxon>
        <taxon>Gongylonema</taxon>
    </lineage>
</organism>
<gene>
    <name evidence="4" type="ORF">GPUH_LOCUS25009</name>
</gene>
<proteinExistence type="predicted"/>
<accession>A0A183EVM0</accession>
<protein>
    <submittedName>
        <fullName evidence="6">Col_cuticle_N domain-containing protein</fullName>
    </submittedName>
</protein>
<evidence type="ECO:0000313" key="6">
    <source>
        <dbReference type="WBParaSite" id="GPUH_0002504101-mRNA-1"/>
    </source>
</evidence>
<evidence type="ECO:0000256" key="2">
    <source>
        <dbReference type="SAM" id="Phobius"/>
    </source>
</evidence>
<evidence type="ECO:0000313" key="5">
    <source>
        <dbReference type="Proteomes" id="UP000271098"/>
    </source>
</evidence>
<dbReference type="InterPro" id="IPR002486">
    <property type="entry name" value="Col_cuticle_N"/>
</dbReference>
<keyword evidence="2" id="KW-1133">Transmembrane helix</keyword>
<feature type="transmembrane region" description="Helical" evidence="2">
    <location>
        <begin position="12"/>
        <end position="37"/>
    </location>
</feature>
<evidence type="ECO:0000259" key="3">
    <source>
        <dbReference type="SMART" id="SM01088"/>
    </source>
</evidence>
<dbReference type="Proteomes" id="UP000271098">
    <property type="component" value="Unassembled WGS sequence"/>
</dbReference>
<reference evidence="6" key="1">
    <citation type="submission" date="2016-06" db="UniProtKB">
        <authorList>
            <consortium name="WormBaseParasite"/>
        </authorList>
    </citation>
    <scope>IDENTIFICATION</scope>
</reference>
<keyword evidence="1" id="KW-0677">Repeat</keyword>
<dbReference type="WBParaSite" id="GPUH_0002504101-mRNA-1">
    <property type="protein sequence ID" value="GPUH_0002504101-mRNA-1"/>
    <property type="gene ID" value="GPUH_0002504101"/>
</dbReference>
<dbReference type="GO" id="GO:0042302">
    <property type="term" value="F:structural constituent of cuticle"/>
    <property type="evidence" value="ECO:0007669"/>
    <property type="project" value="InterPro"/>
</dbReference>
<reference evidence="4 5" key="2">
    <citation type="submission" date="2018-11" db="EMBL/GenBank/DDBJ databases">
        <authorList>
            <consortium name="Pathogen Informatics"/>
        </authorList>
    </citation>
    <scope>NUCLEOTIDE SEQUENCE [LARGE SCALE GENOMIC DNA]</scope>
</reference>
<name>A0A183EVM0_9BILA</name>
<dbReference type="Pfam" id="PF01484">
    <property type="entry name" value="Col_cuticle_N"/>
    <property type="match status" value="1"/>
</dbReference>
<evidence type="ECO:0000256" key="1">
    <source>
        <dbReference type="ARBA" id="ARBA00022737"/>
    </source>
</evidence>
<dbReference type="SMART" id="SM01088">
    <property type="entry name" value="Col_cuticle_N"/>
    <property type="match status" value="1"/>
</dbReference>
<dbReference type="AlphaFoldDB" id="A0A183EVM0"/>
<sequence>MLIESEVREKAYRFVTFSAVTFSFVAILAVFITLPMVNNYVNSIHMRVQSEMEFCKV</sequence>
<keyword evidence="2" id="KW-0812">Transmembrane</keyword>